<proteinExistence type="inferred from homology"/>
<dbReference type="EMBL" id="JBHTON010000021">
    <property type="protein sequence ID" value="MFD1485127.1"/>
    <property type="molecule type" value="Genomic_DNA"/>
</dbReference>
<comment type="caution">
    <text evidence="7">The sequence shown here is derived from an EMBL/GenBank/DDBJ whole genome shotgun (WGS) entry which is preliminary data.</text>
</comment>
<evidence type="ECO:0000256" key="2">
    <source>
        <dbReference type="ARBA" id="ARBA00010199"/>
    </source>
</evidence>
<dbReference type="InterPro" id="IPR002528">
    <property type="entry name" value="MATE_fam"/>
</dbReference>
<feature type="transmembrane region" description="Helical" evidence="6">
    <location>
        <begin position="319"/>
        <end position="342"/>
    </location>
</feature>
<comment type="similarity">
    <text evidence="2">Belongs to the multi antimicrobial extrusion (MATE) (TC 2.A.66.1) family.</text>
</comment>
<feature type="transmembrane region" description="Helical" evidence="6">
    <location>
        <begin position="20"/>
        <end position="39"/>
    </location>
</feature>
<feature type="transmembrane region" description="Helical" evidence="6">
    <location>
        <begin position="59"/>
        <end position="81"/>
    </location>
</feature>
<feature type="transmembrane region" description="Helical" evidence="6">
    <location>
        <begin position="173"/>
        <end position="194"/>
    </location>
</feature>
<organism evidence="7 8">
    <name type="scientific">Lacticaseibacillus baoqingensis</name>
    <dbReference type="NCBI Taxonomy" id="2486013"/>
    <lineage>
        <taxon>Bacteria</taxon>
        <taxon>Bacillati</taxon>
        <taxon>Bacillota</taxon>
        <taxon>Bacilli</taxon>
        <taxon>Lactobacillales</taxon>
        <taxon>Lactobacillaceae</taxon>
        <taxon>Lacticaseibacillus</taxon>
    </lineage>
</organism>
<feature type="transmembrane region" description="Helical" evidence="6">
    <location>
        <begin position="88"/>
        <end position="117"/>
    </location>
</feature>
<keyword evidence="6" id="KW-1133">Transmembrane helix</keyword>
<evidence type="ECO:0000256" key="3">
    <source>
        <dbReference type="ARBA" id="ARBA00020268"/>
    </source>
</evidence>
<sequence>MQALLERRFSGETFDYRFVFALLGPVVMDQFFLVSFNFLNTAMISGSGESAISAVNMVGTLNVFIVQTFVAIGLGGTVLIAQYFGKHALLTLGAIVNGTIYLAIFSGTLFATVAALLRTPLLHLLFGAAQPQVLADAELYLLGIVFSYPFEAVIAGISGCLRGVSKTGRSLQLSLVMNALYLALNVWFILILHWGVAGMALGLNLSRWVGCLFARHVLGQCRDVLHLQKKRLRHVDWPWVKRVLTVSLPFAAESIFFNGGRIIVQMMIVALGTSSIVAFAIAGSWSQLSEIIPTALQNALVPIVGQCMGRKNVADAKKITLGFLGLGVLAYVVVDGLLLLVFHRAIWIFHPAAGIVPLIFAVYCTYLVMHLLVWPASFILPSALRAAGDGKFTTYVSLGTMWLFRVAGCYLVGLKLGYGLRGIAVIMVLEWLIRALIFGVRFRGKRWYCHEVTKQ</sequence>
<evidence type="ECO:0000256" key="6">
    <source>
        <dbReference type="SAM" id="Phobius"/>
    </source>
</evidence>
<feature type="transmembrane region" description="Helical" evidence="6">
    <location>
        <begin position="419"/>
        <end position="437"/>
    </location>
</feature>
<reference evidence="8" key="1">
    <citation type="journal article" date="2019" name="Int. J. Syst. Evol. Microbiol.">
        <title>The Global Catalogue of Microorganisms (GCM) 10K type strain sequencing project: providing services to taxonomists for standard genome sequencing and annotation.</title>
        <authorList>
            <consortium name="The Broad Institute Genomics Platform"/>
            <consortium name="The Broad Institute Genome Sequencing Center for Infectious Disease"/>
            <person name="Wu L."/>
            <person name="Ma J."/>
        </authorList>
    </citation>
    <scope>NUCLEOTIDE SEQUENCE [LARGE SCALE GENOMIC DNA]</scope>
    <source>
        <strain evidence="8">CCM 8903</strain>
    </source>
</reference>
<keyword evidence="4" id="KW-0813">Transport</keyword>
<dbReference type="RefSeq" id="WP_125753991.1">
    <property type="nucleotide sequence ID" value="NZ_JBHTON010000021.1"/>
</dbReference>
<dbReference type="InterPro" id="IPR050222">
    <property type="entry name" value="MATE_MdtK"/>
</dbReference>
<feature type="transmembrane region" description="Helical" evidence="6">
    <location>
        <begin position="354"/>
        <end position="380"/>
    </location>
</feature>
<dbReference type="Pfam" id="PF01554">
    <property type="entry name" value="MatE"/>
    <property type="match status" value="2"/>
</dbReference>
<accession>A0ABW4E6W8</accession>
<evidence type="ECO:0000313" key="7">
    <source>
        <dbReference type="EMBL" id="MFD1485127.1"/>
    </source>
</evidence>
<dbReference type="PANTHER" id="PTHR43298">
    <property type="entry name" value="MULTIDRUG RESISTANCE PROTEIN NORM-RELATED"/>
    <property type="match status" value="1"/>
</dbReference>
<evidence type="ECO:0000256" key="5">
    <source>
        <dbReference type="ARBA" id="ARBA00031636"/>
    </source>
</evidence>
<protein>
    <recommendedName>
        <fullName evidence="3">Probable multidrug resistance protein NorM</fullName>
    </recommendedName>
    <alternativeName>
        <fullName evidence="5">Multidrug-efflux transporter</fullName>
    </alternativeName>
</protein>
<dbReference type="PANTHER" id="PTHR43298:SF2">
    <property type="entry name" value="FMN_FAD EXPORTER YEEO-RELATED"/>
    <property type="match status" value="1"/>
</dbReference>
<keyword evidence="6" id="KW-0812">Transmembrane</keyword>
<keyword evidence="6" id="KW-0472">Membrane</keyword>
<feature type="transmembrane region" description="Helical" evidence="6">
    <location>
        <begin position="392"/>
        <end position="413"/>
    </location>
</feature>
<dbReference type="Proteomes" id="UP001597252">
    <property type="component" value="Unassembled WGS sequence"/>
</dbReference>
<keyword evidence="8" id="KW-1185">Reference proteome</keyword>
<gene>
    <name evidence="7" type="ORF">ACFQ5J_07785</name>
</gene>
<evidence type="ECO:0000313" key="8">
    <source>
        <dbReference type="Proteomes" id="UP001597252"/>
    </source>
</evidence>
<evidence type="ECO:0000256" key="4">
    <source>
        <dbReference type="ARBA" id="ARBA00022448"/>
    </source>
</evidence>
<evidence type="ECO:0000256" key="1">
    <source>
        <dbReference type="ARBA" id="ARBA00003408"/>
    </source>
</evidence>
<comment type="function">
    <text evidence="1">Multidrug efflux pump.</text>
</comment>
<name>A0ABW4E6W8_9LACO</name>
<feature type="transmembrane region" description="Helical" evidence="6">
    <location>
        <begin position="137"/>
        <end position="161"/>
    </location>
</feature>
<feature type="transmembrane region" description="Helical" evidence="6">
    <location>
        <begin position="262"/>
        <end position="282"/>
    </location>
</feature>